<gene>
    <name evidence="4" type="ORF">DCE01_00170</name>
</gene>
<evidence type="ECO:0000256" key="1">
    <source>
        <dbReference type="ARBA" id="ARBA00022801"/>
    </source>
</evidence>
<dbReference type="PANTHER" id="PTHR35795">
    <property type="entry name" value="SLR1885 PROTEIN"/>
    <property type="match status" value="1"/>
</dbReference>
<dbReference type="InterPro" id="IPR026875">
    <property type="entry name" value="PHydrolase_assoc_dom"/>
</dbReference>
<dbReference type="SMART" id="SM00471">
    <property type="entry name" value="HDc"/>
    <property type="match status" value="1"/>
</dbReference>
<dbReference type="AlphaFoldDB" id="A0A101FI44"/>
<dbReference type="InterPro" id="IPR006674">
    <property type="entry name" value="HD_domain"/>
</dbReference>
<comment type="caution">
    <text evidence="4">The sequence shown here is derived from an EMBL/GenBank/DDBJ whole genome shotgun (WGS) entry which is preliminary data.</text>
</comment>
<dbReference type="HAMAP" id="MF_01212">
    <property type="entry name" value="dGTPase_type2"/>
    <property type="match status" value="1"/>
</dbReference>
<reference evidence="4 5" key="1">
    <citation type="journal article" date="2018" name="Nat. Biotechnol.">
        <title>A standardized bacterial taxonomy based on genome phylogeny substantially revises the tree of life.</title>
        <authorList>
            <person name="Parks D.H."/>
            <person name="Chuvochina M."/>
            <person name="Waite D.W."/>
            <person name="Rinke C."/>
            <person name="Skarshewski A."/>
            <person name="Chaumeil P.A."/>
            <person name="Hugenholtz P."/>
        </authorList>
    </citation>
    <scope>NUCLEOTIDE SEQUENCE [LARGE SCALE GENOMIC DNA]</scope>
    <source>
        <strain evidence="4">UBA12529</strain>
    </source>
</reference>
<dbReference type="InterPro" id="IPR023023">
    <property type="entry name" value="dNTPase_2"/>
</dbReference>
<sequence>MKTRTISIREEKEAFEELYLTPKACKSRFSRGRTYPEEECEIRTAFERDRDRIIHSKAFRRLKHKTQVFLAPKGDHYRTRLTHTLEVAQIARTIARALNLNETLTEAIALGHDLGHTPFGHAGEEVLNELLEGGFRHYEQSLRVVEKLEKDGRGLNLTFEVKEGILKHSKGMGPILSKGSDKPSTLEAEIVRVSDVIAYVNHDVDDALRAGMIDLKDLPQNSKKILGETHAQRISTLVKSIVYSTREANYSEIVMEDKVLSALTELREFLFEKIYFSQSVRKEFEKAKRLLLQLFEFYDKNFENIPYFIKAKSVFPDEPKERLIADYISGMTDRYAIYQYFECFVPKPWQGLEKVFGGIDYEL</sequence>
<proteinExistence type="inferred from homology"/>
<dbReference type="Pfam" id="PF01966">
    <property type="entry name" value="HD"/>
    <property type="match status" value="1"/>
</dbReference>
<dbReference type="PROSITE" id="PS51831">
    <property type="entry name" value="HD"/>
    <property type="match status" value="1"/>
</dbReference>
<evidence type="ECO:0000259" key="3">
    <source>
        <dbReference type="PROSITE" id="PS51831"/>
    </source>
</evidence>
<dbReference type="Pfam" id="PF13286">
    <property type="entry name" value="HD_assoc"/>
    <property type="match status" value="1"/>
</dbReference>
<evidence type="ECO:0000313" key="4">
    <source>
        <dbReference type="EMBL" id="HAA83200.1"/>
    </source>
</evidence>
<comment type="similarity">
    <text evidence="2">Belongs to the dGTPase family. Type 2 subfamily.</text>
</comment>
<name>A0A101FI44_9BACT</name>
<feature type="domain" description="HD" evidence="3">
    <location>
        <begin position="80"/>
        <end position="200"/>
    </location>
</feature>
<dbReference type="InterPro" id="IPR051094">
    <property type="entry name" value="Diverse_Catalytic_Enzymes"/>
</dbReference>
<dbReference type="SUPFAM" id="SSF109604">
    <property type="entry name" value="HD-domain/PDEase-like"/>
    <property type="match status" value="1"/>
</dbReference>
<dbReference type="Proteomes" id="UP000257240">
    <property type="component" value="Unassembled WGS sequence"/>
</dbReference>
<dbReference type="Gene3D" id="1.10.3210.10">
    <property type="entry name" value="Hypothetical protein af1432"/>
    <property type="match status" value="1"/>
</dbReference>
<evidence type="ECO:0000313" key="5">
    <source>
        <dbReference type="Proteomes" id="UP000257240"/>
    </source>
</evidence>
<dbReference type="NCBIfam" id="TIGR01353">
    <property type="entry name" value="dGTP_triPase"/>
    <property type="match status" value="1"/>
</dbReference>
<dbReference type="PANTHER" id="PTHR35795:SF1">
    <property type="entry name" value="BIS(5'-NUCLEOSYL)-TETRAPHOSPHATASE, SYMMETRICAL"/>
    <property type="match status" value="1"/>
</dbReference>
<protein>
    <recommendedName>
        <fullName evidence="2">Deoxyguanosinetriphosphate triphosphohydrolase-like protein</fullName>
    </recommendedName>
</protein>
<dbReference type="CDD" id="cd00077">
    <property type="entry name" value="HDc"/>
    <property type="match status" value="1"/>
</dbReference>
<evidence type="ECO:0000256" key="2">
    <source>
        <dbReference type="HAMAP-Rule" id="MF_01212"/>
    </source>
</evidence>
<keyword evidence="1 2" id="KW-0378">Hydrolase</keyword>
<dbReference type="GO" id="GO:0016793">
    <property type="term" value="F:triphosphoric monoester hydrolase activity"/>
    <property type="evidence" value="ECO:0007669"/>
    <property type="project" value="InterPro"/>
</dbReference>
<accession>A0A101FI44</accession>
<dbReference type="InterPro" id="IPR003607">
    <property type="entry name" value="HD/PDEase_dom"/>
</dbReference>
<dbReference type="NCBIfam" id="NF002327">
    <property type="entry name" value="PRK01286.1-2"/>
    <property type="match status" value="1"/>
</dbReference>
<dbReference type="InterPro" id="IPR006261">
    <property type="entry name" value="dGTPase"/>
</dbReference>
<dbReference type="EMBL" id="DLVE01000004">
    <property type="protein sequence ID" value="HAA83200.1"/>
    <property type="molecule type" value="Genomic_DNA"/>
</dbReference>
<organism evidence="4 5">
    <name type="scientific">Thermodesulfobacterium commune</name>
    <dbReference type="NCBI Taxonomy" id="1741"/>
    <lineage>
        <taxon>Bacteria</taxon>
        <taxon>Pseudomonadati</taxon>
        <taxon>Thermodesulfobacteriota</taxon>
        <taxon>Thermodesulfobacteria</taxon>
        <taxon>Thermodesulfobacteriales</taxon>
        <taxon>Thermodesulfobacteriaceae</taxon>
        <taxon>Thermodesulfobacterium</taxon>
    </lineage>
</organism>